<evidence type="ECO:0000313" key="2">
    <source>
        <dbReference type="Proteomes" id="UP000053144"/>
    </source>
</evidence>
<protein>
    <submittedName>
        <fullName evidence="1">Uncharacterized protein</fullName>
    </submittedName>
</protein>
<sequence length="144" mass="16506">MISLKNTFHQFCIHLLPHETLAPLFSNFSLKLLHLLSKITYHHLLRSRFRYRGSIPCTVSIVLNRTERRSELSLTERSSKWILGLVSSVRPKWRSVLDRTLVQKEGSRSCVGMAGGPSPIEYFEADRVNLGWQLMSVPVTTPTE</sequence>
<dbReference type="AlphaFoldDB" id="A0A0L9T6M6"/>
<organism evidence="1 2">
    <name type="scientific">Phaseolus angularis</name>
    <name type="common">Azuki bean</name>
    <name type="synonym">Vigna angularis</name>
    <dbReference type="NCBI Taxonomy" id="3914"/>
    <lineage>
        <taxon>Eukaryota</taxon>
        <taxon>Viridiplantae</taxon>
        <taxon>Streptophyta</taxon>
        <taxon>Embryophyta</taxon>
        <taxon>Tracheophyta</taxon>
        <taxon>Spermatophyta</taxon>
        <taxon>Magnoliopsida</taxon>
        <taxon>eudicotyledons</taxon>
        <taxon>Gunneridae</taxon>
        <taxon>Pentapetalae</taxon>
        <taxon>rosids</taxon>
        <taxon>fabids</taxon>
        <taxon>Fabales</taxon>
        <taxon>Fabaceae</taxon>
        <taxon>Papilionoideae</taxon>
        <taxon>50 kb inversion clade</taxon>
        <taxon>NPAAA clade</taxon>
        <taxon>indigoferoid/millettioid clade</taxon>
        <taxon>Phaseoleae</taxon>
        <taxon>Vigna</taxon>
    </lineage>
</organism>
<proteinExistence type="predicted"/>
<dbReference type="Proteomes" id="UP000053144">
    <property type="component" value="Unassembled WGS sequence"/>
</dbReference>
<gene>
    <name evidence="1" type="ORF">LR48_Vigan211s000600</name>
</gene>
<dbReference type="EMBL" id="KQ258296">
    <property type="protein sequence ID" value="KOM25971.1"/>
    <property type="molecule type" value="Genomic_DNA"/>
</dbReference>
<accession>A0A0L9T6M6</accession>
<evidence type="ECO:0000313" key="1">
    <source>
        <dbReference type="EMBL" id="KOM25971.1"/>
    </source>
</evidence>
<reference evidence="2" key="1">
    <citation type="journal article" date="2015" name="Proc. Natl. Acad. Sci. U.S.A.">
        <title>Genome sequencing of adzuki bean (Vigna angularis) provides insight into high starch and low fat accumulation and domestication.</title>
        <authorList>
            <person name="Yang K."/>
            <person name="Tian Z."/>
            <person name="Chen C."/>
            <person name="Luo L."/>
            <person name="Zhao B."/>
            <person name="Wang Z."/>
            <person name="Yu L."/>
            <person name="Li Y."/>
            <person name="Sun Y."/>
            <person name="Li W."/>
            <person name="Chen Y."/>
            <person name="Li Y."/>
            <person name="Zhang Y."/>
            <person name="Ai D."/>
            <person name="Zhao J."/>
            <person name="Shang C."/>
            <person name="Ma Y."/>
            <person name="Wu B."/>
            <person name="Wang M."/>
            <person name="Gao L."/>
            <person name="Sun D."/>
            <person name="Zhang P."/>
            <person name="Guo F."/>
            <person name="Wang W."/>
            <person name="Li Y."/>
            <person name="Wang J."/>
            <person name="Varshney R.K."/>
            <person name="Wang J."/>
            <person name="Ling H.Q."/>
            <person name="Wan P."/>
        </authorList>
    </citation>
    <scope>NUCLEOTIDE SEQUENCE</scope>
    <source>
        <strain evidence="2">cv. Jingnong 6</strain>
    </source>
</reference>
<dbReference type="Gramene" id="KOM25971">
    <property type="protein sequence ID" value="KOM25971"/>
    <property type="gene ID" value="LR48_Vigan211s000600"/>
</dbReference>
<name>A0A0L9T6M6_PHAAN</name>